<protein>
    <submittedName>
        <fullName evidence="2">Glutathione s-transferase</fullName>
    </submittedName>
</protein>
<proteinExistence type="predicted"/>
<evidence type="ECO:0000313" key="3">
    <source>
        <dbReference type="Proteomes" id="UP000076874"/>
    </source>
</evidence>
<accession>A0A167UPN9</accession>
<keyword evidence="3" id="KW-1185">Reference proteome</keyword>
<dbReference type="Proteomes" id="UP000076874">
    <property type="component" value="Unassembled WGS sequence"/>
</dbReference>
<sequence length="379" mass="41391">MSKIYEIDPDADTLVIVRPLQEDFAPWPVDEKKKTATQQTNGHVNGHSLTNGASPAEVRIKVSSKHLSLASPHFRDRFAWRLAGRSGGYNGGKHGNDEDAVHADGRVHVVLDGLDAAAVIAVFNIVHGRGGRDRVPKAVDLEALARIAVVVDRFRLQDAVELYAERWIDDLYRRRGVTSPSSTAGRAAGSQQRDLALWIYVAYVFQRADIFREATKVAATQSTGPLPALPNLPLRAKIVHDVDAQRQAVIAQALDLLQAAVDQLVAASDESEDARGGGVTNTSDTNTDAFLLGTLLRTLHRNRLFWPRPNAPYVGVSVAAITRAAHEVQTQVWRLAARVGDTTRSNRTNNKLLLTPQLDTLRASIAGLDLTSELGYPLY</sequence>
<evidence type="ECO:0000313" key="2">
    <source>
        <dbReference type="EMBL" id="OAA61780.1"/>
    </source>
</evidence>
<keyword evidence="2" id="KW-0808">Transferase</keyword>
<dbReference type="EMBL" id="AZHD01000007">
    <property type="protein sequence ID" value="OAA61780.1"/>
    <property type="molecule type" value="Genomic_DNA"/>
</dbReference>
<organism evidence="2 3">
    <name type="scientific">Niveomyces insectorum RCEF 264</name>
    <dbReference type="NCBI Taxonomy" id="1081102"/>
    <lineage>
        <taxon>Eukaryota</taxon>
        <taxon>Fungi</taxon>
        <taxon>Dikarya</taxon>
        <taxon>Ascomycota</taxon>
        <taxon>Pezizomycotina</taxon>
        <taxon>Sordariomycetes</taxon>
        <taxon>Hypocreomycetidae</taxon>
        <taxon>Hypocreales</taxon>
        <taxon>Cordycipitaceae</taxon>
        <taxon>Niveomyces</taxon>
    </lineage>
</organism>
<gene>
    <name evidence="2" type="ORF">SPI_04639</name>
</gene>
<feature type="compositionally biased region" description="Polar residues" evidence="1">
    <location>
        <begin position="36"/>
        <end position="53"/>
    </location>
</feature>
<dbReference type="OrthoDB" id="5326346at2759"/>
<dbReference type="GO" id="GO:0016740">
    <property type="term" value="F:transferase activity"/>
    <property type="evidence" value="ECO:0007669"/>
    <property type="project" value="UniProtKB-KW"/>
</dbReference>
<dbReference type="AlphaFoldDB" id="A0A167UPN9"/>
<dbReference type="STRING" id="1081102.A0A167UPN9"/>
<reference evidence="2 3" key="1">
    <citation type="journal article" date="2016" name="Genome Biol. Evol.">
        <title>Divergent and convergent evolution of fungal pathogenicity.</title>
        <authorList>
            <person name="Shang Y."/>
            <person name="Xiao G."/>
            <person name="Zheng P."/>
            <person name="Cen K."/>
            <person name="Zhan S."/>
            <person name="Wang C."/>
        </authorList>
    </citation>
    <scope>NUCLEOTIDE SEQUENCE [LARGE SCALE GENOMIC DNA]</scope>
    <source>
        <strain evidence="2 3">RCEF 264</strain>
    </source>
</reference>
<name>A0A167UPN9_9HYPO</name>
<evidence type="ECO:0000256" key="1">
    <source>
        <dbReference type="SAM" id="MobiDB-lite"/>
    </source>
</evidence>
<comment type="caution">
    <text evidence="2">The sequence shown here is derived from an EMBL/GenBank/DDBJ whole genome shotgun (WGS) entry which is preliminary data.</text>
</comment>
<feature type="region of interest" description="Disordered" evidence="1">
    <location>
        <begin position="32"/>
        <end position="53"/>
    </location>
</feature>